<dbReference type="InterPro" id="IPR020846">
    <property type="entry name" value="MFS_dom"/>
</dbReference>
<dbReference type="Proteomes" id="UP001300672">
    <property type="component" value="Chromosome"/>
</dbReference>
<dbReference type="InterPro" id="IPR005829">
    <property type="entry name" value="Sugar_transporter_CS"/>
</dbReference>
<evidence type="ECO:0000256" key="7">
    <source>
        <dbReference type="ARBA" id="ARBA00022989"/>
    </source>
</evidence>
<feature type="transmembrane region" description="Helical" evidence="9">
    <location>
        <begin position="162"/>
        <end position="181"/>
    </location>
</feature>
<dbReference type="GO" id="GO:0005886">
    <property type="term" value="C:plasma membrane"/>
    <property type="evidence" value="ECO:0007669"/>
    <property type="project" value="UniProtKB-SubCell"/>
</dbReference>
<protein>
    <submittedName>
        <fullName evidence="11">MFS transporter</fullName>
    </submittedName>
</protein>
<dbReference type="SUPFAM" id="SSF103473">
    <property type="entry name" value="MFS general substrate transporter"/>
    <property type="match status" value="1"/>
</dbReference>
<evidence type="ECO:0000256" key="2">
    <source>
        <dbReference type="ARBA" id="ARBA00004651"/>
    </source>
</evidence>
<sequence length="454" mass="48866">MNRLEWRVTASLAAIYAVRMLGLFMILPVFTLYAESLPGYSAALAGLAIGIYGLTQATFQIPLGILSDKVGRKPVIVGGLLVFALGSIIAAVAHSLVGIIIGRAIQGMGAVAGPTMALAADLTREENRTRIMAIIGMTIGLSFMAGMVLGPLINQYAGVPGIFWLTMVLALIGIVLVLFAIPTPLQAKQHRDAGVMQGYLMTALKNQALVRMNIGVFILHLVMTANFLVLPPIFEHDLNLPRIDHWRVYLPIFVGSFLLSIPLIIMAETKHKIRSLLIASTIAILLAELLMAFSYTHISGLLAAFFLFFVGFNFLEAIQPSLVAKYSNVSTKGTAMGIFSSSQFLGIFAGGSLGGIVNHHWGASGVFLLSALVVAVWLIIALRLPAPSFYTSRLLKLRGELLMNPQQLEQNLLSIAGVKEVALAPDEQVAYLKVDKSSLDENTLLAFTPHSATT</sequence>
<comment type="similarity">
    <text evidence="3">Belongs to the major facilitator superfamily. TCR/Tet family.</text>
</comment>
<evidence type="ECO:0000259" key="10">
    <source>
        <dbReference type="PROSITE" id="PS50850"/>
    </source>
</evidence>
<dbReference type="InterPro" id="IPR001958">
    <property type="entry name" value="Tet-R_TetA/multi-R_MdtG-like"/>
</dbReference>
<dbReference type="CDD" id="cd17472">
    <property type="entry name" value="MFS_YajR_like"/>
    <property type="match status" value="1"/>
</dbReference>
<proteinExistence type="inferred from homology"/>
<feature type="transmembrane region" description="Helical" evidence="9">
    <location>
        <begin position="246"/>
        <end position="264"/>
    </location>
</feature>
<dbReference type="PROSITE" id="PS50850">
    <property type="entry name" value="MFS"/>
    <property type="match status" value="1"/>
</dbReference>
<name>A0AA95KDZ7_9GAMM</name>
<reference evidence="11" key="1">
    <citation type="journal article" date="2023" name="Int. J. Mol. Sci.">
        <title>Metagenomics Revealed a New Genus 'Candidatus Thiocaldithrix dubininis' gen. nov., sp. nov. and a New Species 'Candidatus Thiothrix putei' sp. nov. in the Family Thiotrichaceae, Some Members of Which Have Traits of Both Na+- and H+-Motive Energetics.</title>
        <authorList>
            <person name="Ravin N.V."/>
            <person name="Muntyan M.S."/>
            <person name="Smolyakov D.D."/>
            <person name="Rudenko T.S."/>
            <person name="Beletsky A.V."/>
            <person name="Mardanov A.V."/>
            <person name="Grabovich M.Y."/>
        </authorList>
    </citation>
    <scope>NUCLEOTIDE SEQUENCE</scope>
    <source>
        <strain evidence="11">GKL-01</strain>
    </source>
</reference>
<keyword evidence="4" id="KW-0813">Transport</keyword>
<accession>A0AA95KDZ7</accession>
<dbReference type="PROSITE" id="PS00216">
    <property type="entry name" value="SUGAR_TRANSPORT_1"/>
    <property type="match status" value="1"/>
</dbReference>
<feature type="transmembrane region" description="Helical" evidence="9">
    <location>
        <begin position="276"/>
        <end position="295"/>
    </location>
</feature>
<gene>
    <name evidence="11" type="ORF">QJT80_10480</name>
</gene>
<comment type="function">
    <text evidence="1">Resistance to tetracycline by an active tetracycline efflux. This is an energy-dependent process that decreases the accumulation of the antibiotic in whole cells. This protein functions as a metal-tetracycline/H(+) antiporter.</text>
</comment>
<feature type="transmembrane region" description="Helical" evidence="9">
    <location>
        <begin position="363"/>
        <end position="384"/>
    </location>
</feature>
<feature type="transmembrane region" description="Helical" evidence="9">
    <location>
        <begin position="214"/>
        <end position="234"/>
    </location>
</feature>
<keyword evidence="7 9" id="KW-1133">Transmembrane helix</keyword>
<dbReference type="KEGG" id="tdu:QJT80_10480"/>
<evidence type="ECO:0000256" key="8">
    <source>
        <dbReference type="ARBA" id="ARBA00023136"/>
    </source>
</evidence>
<dbReference type="EMBL" id="CP124755">
    <property type="protein sequence ID" value="WGZ89926.1"/>
    <property type="molecule type" value="Genomic_DNA"/>
</dbReference>
<feature type="transmembrane region" description="Helical" evidence="9">
    <location>
        <begin position="99"/>
        <end position="119"/>
    </location>
</feature>
<dbReference type="Gene3D" id="1.20.1250.20">
    <property type="entry name" value="MFS general substrate transporter like domains"/>
    <property type="match status" value="1"/>
</dbReference>
<evidence type="ECO:0000256" key="1">
    <source>
        <dbReference type="ARBA" id="ARBA00003279"/>
    </source>
</evidence>
<evidence type="ECO:0000256" key="5">
    <source>
        <dbReference type="ARBA" id="ARBA00022475"/>
    </source>
</evidence>
<feature type="transmembrane region" description="Helical" evidence="9">
    <location>
        <begin position="335"/>
        <end position="357"/>
    </location>
</feature>
<dbReference type="PANTHER" id="PTHR23517">
    <property type="entry name" value="RESISTANCE PROTEIN MDTM, PUTATIVE-RELATED-RELATED"/>
    <property type="match status" value="1"/>
</dbReference>
<evidence type="ECO:0000256" key="9">
    <source>
        <dbReference type="SAM" id="Phobius"/>
    </source>
</evidence>
<feature type="domain" description="Major facilitator superfamily (MFS) profile" evidence="10">
    <location>
        <begin position="8"/>
        <end position="389"/>
    </location>
</feature>
<feature type="transmembrane region" description="Helical" evidence="9">
    <location>
        <begin position="12"/>
        <end position="34"/>
    </location>
</feature>
<dbReference type="Pfam" id="PF07690">
    <property type="entry name" value="MFS_1"/>
    <property type="match status" value="1"/>
</dbReference>
<feature type="transmembrane region" description="Helical" evidence="9">
    <location>
        <begin position="75"/>
        <end position="93"/>
    </location>
</feature>
<dbReference type="Gene3D" id="3.30.70.100">
    <property type="match status" value="1"/>
</dbReference>
<dbReference type="InterPro" id="IPR036259">
    <property type="entry name" value="MFS_trans_sf"/>
</dbReference>
<keyword evidence="6 9" id="KW-0812">Transmembrane</keyword>
<evidence type="ECO:0000256" key="6">
    <source>
        <dbReference type="ARBA" id="ARBA00022692"/>
    </source>
</evidence>
<dbReference type="AlphaFoldDB" id="A0AA95KDZ7"/>
<dbReference type="PRINTS" id="PR01035">
    <property type="entry name" value="TCRTETA"/>
</dbReference>
<comment type="subcellular location">
    <subcellularLocation>
        <location evidence="2">Cell membrane</location>
        <topology evidence="2">Multi-pass membrane protein</topology>
    </subcellularLocation>
</comment>
<dbReference type="GO" id="GO:0022857">
    <property type="term" value="F:transmembrane transporter activity"/>
    <property type="evidence" value="ECO:0007669"/>
    <property type="project" value="InterPro"/>
</dbReference>
<keyword evidence="8 9" id="KW-0472">Membrane</keyword>
<evidence type="ECO:0000313" key="11">
    <source>
        <dbReference type="EMBL" id="WGZ89926.1"/>
    </source>
</evidence>
<keyword evidence="5" id="KW-1003">Cell membrane</keyword>
<dbReference type="PANTHER" id="PTHR23517:SF2">
    <property type="entry name" value="MULTIDRUG RESISTANCE PROTEIN MDTH"/>
    <property type="match status" value="1"/>
</dbReference>
<organism evidence="11">
    <name type="scientific">Candidatus Thiocaldithrix dubininis</name>
    <dbReference type="NCBI Taxonomy" id="3080823"/>
    <lineage>
        <taxon>Bacteria</taxon>
        <taxon>Pseudomonadati</taxon>
        <taxon>Pseudomonadota</taxon>
        <taxon>Gammaproteobacteria</taxon>
        <taxon>Thiotrichales</taxon>
        <taxon>Thiotrichaceae</taxon>
        <taxon>Candidatus Thiocaldithrix</taxon>
    </lineage>
</organism>
<feature type="transmembrane region" description="Helical" evidence="9">
    <location>
        <begin position="131"/>
        <end position="150"/>
    </location>
</feature>
<reference evidence="11" key="2">
    <citation type="submission" date="2023-04" db="EMBL/GenBank/DDBJ databases">
        <authorList>
            <person name="Beletskiy A.V."/>
            <person name="Mardanov A.V."/>
            <person name="Ravin N.V."/>
        </authorList>
    </citation>
    <scope>NUCLEOTIDE SEQUENCE</scope>
    <source>
        <strain evidence="11">GKL-01</strain>
    </source>
</reference>
<dbReference type="InterPro" id="IPR050171">
    <property type="entry name" value="MFS_Transporters"/>
</dbReference>
<feature type="transmembrane region" description="Helical" evidence="9">
    <location>
        <begin position="301"/>
        <end position="323"/>
    </location>
</feature>
<evidence type="ECO:0000256" key="4">
    <source>
        <dbReference type="ARBA" id="ARBA00022448"/>
    </source>
</evidence>
<dbReference type="InterPro" id="IPR011701">
    <property type="entry name" value="MFS"/>
</dbReference>
<evidence type="ECO:0000256" key="3">
    <source>
        <dbReference type="ARBA" id="ARBA00007520"/>
    </source>
</evidence>
<feature type="transmembrane region" description="Helical" evidence="9">
    <location>
        <begin position="40"/>
        <end position="63"/>
    </location>
</feature>